<evidence type="ECO:0000259" key="2">
    <source>
        <dbReference type="PROSITE" id="PS51819"/>
    </source>
</evidence>
<keyword evidence="4" id="KW-1185">Reference proteome</keyword>
<dbReference type="PANTHER" id="PTHR43048">
    <property type="entry name" value="METHYLMALONYL-COA EPIMERASE"/>
    <property type="match status" value="1"/>
</dbReference>
<dbReference type="CDD" id="cd06587">
    <property type="entry name" value="VOC"/>
    <property type="match status" value="1"/>
</dbReference>
<name>A0A250B2L5_9GAMM</name>
<dbReference type="InterPro" id="IPR029068">
    <property type="entry name" value="Glyas_Bleomycin-R_OHBP_Dase"/>
</dbReference>
<dbReference type="GO" id="GO:0004493">
    <property type="term" value="F:methylmalonyl-CoA epimerase activity"/>
    <property type="evidence" value="ECO:0007669"/>
    <property type="project" value="TreeGrafter"/>
</dbReference>
<dbReference type="InterPro" id="IPR037523">
    <property type="entry name" value="VOC_core"/>
</dbReference>
<dbReference type="GO" id="GO:0046872">
    <property type="term" value="F:metal ion binding"/>
    <property type="evidence" value="ECO:0007669"/>
    <property type="project" value="UniProtKB-KW"/>
</dbReference>
<dbReference type="PROSITE" id="PS51819">
    <property type="entry name" value="VOC"/>
    <property type="match status" value="1"/>
</dbReference>
<dbReference type="SUPFAM" id="SSF54593">
    <property type="entry name" value="Glyoxalase/Bleomycin resistance protein/Dihydroxybiphenyl dioxygenase"/>
    <property type="match status" value="1"/>
</dbReference>
<evidence type="ECO:0000313" key="3">
    <source>
        <dbReference type="EMBL" id="ATA20387.1"/>
    </source>
</evidence>
<dbReference type="Pfam" id="PF00903">
    <property type="entry name" value="Glyoxalase"/>
    <property type="match status" value="1"/>
</dbReference>
<reference evidence="3 4" key="1">
    <citation type="submission" date="2016-01" db="EMBL/GenBank/DDBJ databases">
        <authorList>
            <person name="Oliw E.H."/>
        </authorList>
    </citation>
    <scope>NUCLEOTIDE SEQUENCE [LARGE SCALE GENOMIC DNA]</scope>
    <source>
        <strain evidence="3 4">FRB97</strain>
    </source>
</reference>
<sequence>MANLITGLAHVGLRSADIEQATRFYHSLGFTTRQSLAIEEPQGTVEVRFLALGELILELYQLPWQGQARNAACFGIDHVALRVSDLAAAQLWVERLGYPLTEGPALQPSGSHGVRYFMIAGPDGERVEFNQPL</sequence>
<dbReference type="RefSeq" id="WP_095846975.1">
    <property type="nucleotide sequence ID" value="NZ_CP014136.1"/>
</dbReference>
<organism evidence="3 4">
    <name type="scientific">Gibbsiella quercinecans</name>
    <dbReference type="NCBI Taxonomy" id="929813"/>
    <lineage>
        <taxon>Bacteria</taxon>
        <taxon>Pseudomonadati</taxon>
        <taxon>Pseudomonadota</taxon>
        <taxon>Gammaproteobacteria</taxon>
        <taxon>Enterobacterales</taxon>
        <taxon>Yersiniaceae</taxon>
        <taxon>Gibbsiella</taxon>
    </lineage>
</organism>
<dbReference type="EMBL" id="CP014136">
    <property type="protein sequence ID" value="ATA20387.1"/>
    <property type="molecule type" value="Genomic_DNA"/>
</dbReference>
<dbReference type="AlphaFoldDB" id="A0A250B2L5"/>
<proteinExistence type="predicted"/>
<dbReference type="KEGG" id="gqu:AWC35_14130"/>
<dbReference type="GO" id="GO:0046491">
    <property type="term" value="P:L-methylmalonyl-CoA metabolic process"/>
    <property type="evidence" value="ECO:0007669"/>
    <property type="project" value="TreeGrafter"/>
</dbReference>
<keyword evidence="1" id="KW-0479">Metal-binding</keyword>
<gene>
    <name evidence="3" type="ORF">AWC35_14130</name>
</gene>
<evidence type="ECO:0000256" key="1">
    <source>
        <dbReference type="ARBA" id="ARBA00022723"/>
    </source>
</evidence>
<dbReference type="InterPro" id="IPR004360">
    <property type="entry name" value="Glyas_Fos-R_dOase_dom"/>
</dbReference>
<feature type="domain" description="VOC" evidence="2">
    <location>
        <begin position="7"/>
        <end position="132"/>
    </location>
</feature>
<dbReference type="PANTHER" id="PTHR43048:SF3">
    <property type="entry name" value="METHYLMALONYL-COA EPIMERASE, MITOCHONDRIAL"/>
    <property type="match status" value="1"/>
</dbReference>
<dbReference type="OrthoDB" id="9812656at2"/>
<dbReference type="Gene3D" id="3.10.180.10">
    <property type="entry name" value="2,3-Dihydroxybiphenyl 1,2-Dioxygenase, domain 1"/>
    <property type="match status" value="1"/>
</dbReference>
<protein>
    <recommendedName>
        <fullName evidence="2">VOC domain-containing protein</fullName>
    </recommendedName>
</protein>
<dbReference type="Proteomes" id="UP000217182">
    <property type="component" value="Chromosome"/>
</dbReference>
<dbReference type="InterPro" id="IPR051785">
    <property type="entry name" value="MMCE/EMCE_epimerase"/>
</dbReference>
<evidence type="ECO:0000313" key="4">
    <source>
        <dbReference type="Proteomes" id="UP000217182"/>
    </source>
</evidence>
<accession>A0A250B2L5</accession>